<dbReference type="STRING" id="269796.Rru_A2260"/>
<reference evidence="2 3" key="1">
    <citation type="journal article" date="2011" name="Stand. Genomic Sci.">
        <title>Complete genome sequence of Rhodospirillum rubrum type strain (S1).</title>
        <authorList>
            <person name="Munk A.C."/>
            <person name="Copeland A."/>
            <person name="Lucas S."/>
            <person name="Lapidus A."/>
            <person name="Del Rio T.G."/>
            <person name="Barry K."/>
            <person name="Detter J.C."/>
            <person name="Hammon N."/>
            <person name="Israni S."/>
            <person name="Pitluck S."/>
            <person name="Brettin T."/>
            <person name="Bruce D."/>
            <person name="Han C."/>
            <person name="Tapia R."/>
            <person name="Gilna P."/>
            <person name="Schmutz J."/>
            <person name="Larimer F."/>
            <person name="Land M."/>
            <person name="Kyrpides N.C."/>
            <person name="Mavromatis K."/>
            <person name="Richardson P."/>
            <person name="Rohde M."/>
            <person name="Goker M."/>
            <person name="Klenk H.P."/>
            <person name="Zhang Y."/>
            <person name="Roberts G.P."/>
            <person name="Reslewic S."/>
            <person name="Schwartz D.C."/>
        </authorList>
    </citation>
    <scope>NUCLEOTIDE SEQUENCE [LARGE SCALE GENOMIC DNA]</scope>
    <source>
        <strain evidence="3">ATCC 11170 / ATH 1.1.1 / DSM 467 / LMG 4362 / NCIMB 8255 / S1</strain>
    </source>
</reference>
<evidence type="ECO:0000313" key="2">
    <source>
        <dbReference type="EMBL" id="ABC23060.1"/>
    </source>
</evidence>
<feature type="region of interest" description="Disordered" evidence="1">
    <location>
        <begin position="1"/>
        <end position="20"/>
    </location>
</feature>
<evidence type="ECO:0000313" key="3">
    <source>
        <dbReference type="Proteomes" id="UP000001929"/>
    </source>
</evidence>
<keyword evidence="3" id="KW-1185">Reference proteome</keyword>
<name>Q2RS35_RHORT</name>
<dbReference type="AlphaFoldDB" id="Q2RS35"/>
<organism evidence="2 3">
    <name type="scientific">Rhodospirillum rubrum (strain ATCC 11170 / ATH 1.1.1 / DSM 467 / LMG 4362 / NCIMB 8255 / S1)</name>
    <dbReference type="NCBI Taxonomy" id="269796"/>
    <lineage>
        <taxon>Bacteria</taxon>
        <taxon>Pseudomonadati</taxon>
        <taxon>Pseudomonadota</taxon>
        <taxon>Alphaproteobacteria</taxon>
        <taxon>Rhodospirillales</taxon>
        <taxon>Rhodospirillaceae</taxon>
        <taxon>Rhodospirillum</taxon>
    </lineage>
</organism>
<dbReference type="PATRIC" id="fig|269796.9.peg.2358"/>
<feature type="region of interest" description="Disordered" evidence="1">
    <location>
        <begin position="140"/>
        <end position="173"/>
    </location>
</feature>
<protein>
    <recommendedName>
        <fullName evidence="4">DUF3618 domain-containing protein</fullName>
    </recommendedName>
</protein>
<sequence>MTVHRPIDETFSADPQTERRADAFSERVGAGTGGLIDEAKTMAIGLAEREKRRLADNIALRARAIRQAAQPFRVTDPVLAEGIESVAETLDATADHIGLEDMDDLVEEVSDVVRRQPVLVIGAAALLGLAAGRFLRAAFDDPETPRRPAKASATTPPPPPGGYADWDDEGTLP</sequence>
<proteinExistence type="predicted"/>
<dbReference type="KEGG" id="rru:Rru_A2260"/>
<evidence type="ECO:0000256" key="1">
    <source>
        <dbReference type="SAM" id="MobiDB-lite"/>
    </source>
</evidence>
<dbReference type="HOGENOM" id="CLU_1843582_0_0_5"/>
<dbReference type="Proteomes" id="UP000001929">
    <property type="component" value="Chromosome"/>
</dbReference>
<gene>
    <name evidence="2" type="ordered locus">Rru_A2260</name>
</gene>
<accession>Q2RS35</accession>
<evidence type="ECO:0008006" key="4">
    <source>
        <dbReference type="Google" id="ProtNLM"/>
    </source>
</evidence>
<dbReference type="EnsemblBacteria" id="ABC23060">
    <property type="protein sequence ID" value="ABC23060"/>
    <property type="gene ID" value="Rru_A2260"/>
</dbReference>
<dbReference type="EMBL" id="CP000230">
    <property type="protein sequence ID" value="ABC23060.1"/>
    <property type="molecule type" value="Genomic_DNA"/>
</dbReference>